<dbReference type="Proteomes" id="UP001163324">
    <property type="component" value="Chromosome 1"/>
</dbReference>
<reference evidence="1" key="1">
    <citation type="submission" date="2022-10" db="EMBL/GenBank/DDBJ databases">
        <title>Complete Genome of Trichothecium roseum strain YXFP-22015, a Plant Pathogen Isolated from Citrus.</title>
        <authorList>
            <person name="Wang Y."/>
            <person name="Zhu L."/>
        </authorList>
    </citation>
    <scope>NUCLEOTIDE SEQUENCE</scope>
    <source>
        <strain evidence="1">YXFP-22015</strain>
    </source>
</reference>
<keyword evidence="2" id="KW-1185">Reference proteome</keyword>
<gene>
    <name evidence="1" type="ORF">N3K66_000450</name>
</gene>
<name>A0ACC0VDF7_9HYPO</name>
<dbReference type="EMBL" id="CM047940">
    <property type="protein sequence ID" value="KAI9903921.1"/>
    <property type="molecule type" value="Genomic_DNA"/>
</dbReference>
<organism evidence="1 2">
    <name type="scientific">Trichothecium roseum</name>
    <dbReference type="NCBI Taxonomy" id="47278"/>
    <lineage>
        <taxon>Eukaryota</taxon>
        <taxon>Fungi</taxon>
        <taxon>Dikarya</taxon>
        <taxon>Ascomycota</taxon>
        <taxon>Pezizomycotina</taxon>
        <taxon>Sordariomycetes</taxon>
        <taxon>Hypocreomycetidae</taxon>
        <taxon>Hypocreales</taxon>
        <taxon>Hypocreales incertae sedis</taxon>
        <taxon>Trichothecium</taxon>
    </lineage>
</organism>
<evidence type="ECO:0000313" key="2">
    <source>
        <dbReference type="Proteomes" id="UP001163324"/>
    </source>
</evidence>
<sequence length="1079" mass="122155">MTSKSPVPSKAALNALRGLVFTTSCSVVVLAEERRRRTKVAKTAIENARRLHTHKARRNAVASLAESNHDAELSHRDSDYPRPKRRRRISNEADHGRTRDACAHAEPRPKTSRADRNSLAVASPMVETTGVRAASKASEVAIEEAAMLELFANGTADSHANTSGVFSMFDNCTRAKGYNEWRMRLAKDLQSRIANPKSLAIEAAKARAPEGIMKHLKNGHLRKFNYNIANTLKYLTSDPPTLHGSLCLDESLYVLNGLVRELQRKEVWEWSETGSSEFLVRLTIRVLEKMASHESPLTLSQTSLYLEKTCIEVLKAVSRLNTCHLPATMVAMLPLYNDASHLLEPLISWSFRRGKYEVLEELGTSLSTPDVMNRLTGDTFVNLLKNHWELHKDANSTRQLYAFLHDSGVLELENILGDWKDRLNAFMTDIASQPQNIGRVKVDNKRDYEPAMSEILKRGEILVRDIYSDLSRSIGDDLAQVEQIASLQRTPNATGTNQVSSGRRDAFILEKDFQTVLWKITNVYMCKYSKSDLESVISHFVQTYGMELNHWWVLSVVRHHSRHLDLDSMVAWLQFCFRSGLASDNVFAQKLLWILSRFWNFPDGEIVKIHDYLRQHVTNLQWPYWIERGENFDPNSNGASDRDYRQWNQMYIAFSKKLKRPFDGSDVVSFDTMYQAAQREAWGDVWAAHEMACDQGLAFSERCTRLAIYSRLKLDDGSTRLASRLVWELRGQGHNMNEVIAPLFLAYLEEAADPEVVIFKAIGEGFRVPDNVFKTAAHKAANQQNHASAVKIVQAAIGMNYAGDTLANYQYFALLISSYTAQGDYGRLTTLLEKLTSRKYWWAGNPTITNRLKRAIRTLVRRSCNASLVQKRNVDLYRALIETLDRALEHCFSCKTFVTEREAVANKIITSFQDSSAREEDEEEQEEEEKDDDDEVGTGQKEPVFTQSPAVPQTTVVDVTVPGSTNSNNPFMPRPLTEEMDDGSSFITVKKTKQNQAARRANSLQHRGKNKPHRPQPANLIPVFPQLKSVDPGLMQKWISDWVESQGESSVLQPESCPITSQILNGARQVVREVSIAPQ</sequence>
<evidence type="ECO:0000313" key="1">
    <source>
        <dbReference type="EMBL" id="KAI9903921.1"/>
    </source>
</evidence>
<proteinExistence type="predicted"/>
<accession>A0ACC0VDF7</accession>
<protein>
    <submittedName>
        <fullName evidence="1">Uncharacterized protein</fullName>
    </submittedName>
</protein>
<comment type="caution">
    <text evidence="1">The sequence shown here is derived from an EMBL/GenBank/DDBJ whole genome shotgun (WGS) entry which is preliminary data.</text>
</comment>